<sequence length="257" mass="27379">MAPKWALSLLLADRKRLTTGGLRRSRQSEYGLTIIECLVAIVVISLTVVAITPPIMLATASRIQSRKVEKANQVAQGEIDRVRLLVERGSYQLSDLPGTAGAINGATTISSFGAATGSPTGGPLYSTASCSTYPTVAASVTTLIRVDVDGDCKPEYVMQVFRTPGYAPTSPAITATTVPFSFEMGVRVYAYYEGQTFIPLDTTKASMRMGTGPLDLAGGKRRPMAVLYSKMARNDSSRSLGQLCIQNAGTTGQTCNY</sequence>
<keyword evidence="1" id="KW-1133">Transmembrane helix</keyword>
<comment type="caution">
    <text evidence="2">The sequence shown here is derived from an EMBL/GenBank/DDBJ whole genome shotgun (WGS) entry which is preliminary data.</text>
</comment>
<protein>
    <recommendedName>
        <fullName evidence="4">Prepilin-type cleavage/methylation domain-containing protein</fullName>
    </recommendedName>
</protein>
<keyword evidence="1" id="KW-0472">Membrane</keyword>
<evidence type="ECO:0000313" key="3">
    <source>
        <dbReference type="Proteomes" id="UP000239576"/>
    </source>
</evidence>
<dbReference type="Proteomes" id="UP000239576">
    <property type="component" value="Unassembled WGS sequence"/>
</dbReference>
<name>A0A2T1DV04_9CYAN</name>
<reference evidence="2 3" key="2">
    <citation type="submission" date="2018-03" db="EMBL/GenBank/DDBJ databases">
        <title>The ancient ancestry and fast evolution of plastids.</title>
        <authorList>
            <person name="Moore K.R."/>
            <person name="Magnabosco C."/>
            <person name="Momper L."/>
            <person name="Gold D.A."/>
            <person name="Bosak T."/>
            <person name="Fournier G.P."/>
        </authorList>
    </citation>
    <scope>NUCLEOTIDE SEQUENCE [LARGE SCALE GENOMIC DNA]</scope>
    <source>
        <strain evidence="2 3">ULC18</strain>
    </source>
</reference>
<feature type="transmembrane region" description="Helical" evidence="1">
    <location>
        <begin position="30"/>
        <end position="57"/>
    </location>
</feature>
<proteinExistence type="predicted"/>
<evidence type="ECO:0008006" key="4">
    <source>
        <dbReference type="Google" id="ProtNLM"/>
    </source>
</evidence>
<reference evidence="3" key="1">
    <citation type="submission" date="2018-02" db="EMBL/GenBank/DDBJ databases">
        <authorList>
            <person name="Moore K."/>
            <person name="Momper L."/>
        </authorList>
    </citation>
    <scope>NUCLEOTIDE SEQUENCE [LARGE SCALE GENOMIC DNA]</scope>
    <source>
        <strain evidence="3">ULC18</strain>
    </source>
</reference>
<evidence type="ECO:0000256" key="1">
    <source>
        <dbReference type="SAM" id="Phobius"/>
    </source>
</evidence>
<keyword evidence="3" id="KW-1185">Reference proteome</keyword>
<keyword evidence="1" id="KW-0812">Transmembrane</keyword>
<gene>
    <name evidence="2" type="ORF">C7B82_27445</name>
</gene>
<evidence type="ECO:0000313" key="2">
    <source>
        <dbReference type="EMBL" id="PSB24343.1"/>
    </source>
</evidence>
<dbReference type="AlphaFoldDB" id="A0A2T1DV04"/>
<dbReference type="EMBL" id="PVWK01000148">
    <property type="protein sequence ID" value="PSB24343.1"/>
    <property type="molecule type" value="Genomic_DNA"/>
</dbReference>
<organism evidence="2 3">
    <name type="scientific">Stenomitos frigidus ULC18</name>
    <dbReference type="NCBI Taxonomy" id="2107698"/>
    <lineage>
        <taxon>Bacteria</taxon>
        <taxon>Bacillati</taxon>
        <taxon>Cyanobacteriota</taxon>
        <taxon>Cyanophyceae</taxon>
        <taxon>Leptolyngbyales</taxon>
        <taxon>Leptolyngbyaceae</taxon>
        <taxon>Stenomitos</taxon>
    </lineage>
</organism>
<accession>A0A2T1DV04</accession>